<name>A0ABY8EYT0_9HYPH</name>
<organism evidence="3 4">
    <name type="scientific">Roseibium porphyridii</name>
    <dbReference type="NCBI Taxonomy" id="2866279"/>
    <lineage>
        <taxon>Bacteria</taxon>
        <taxon>Pseudomonadati</taxon>
        <taxon>Pseudomonadota</taxon>
        <taxon>Alphaproteobacteria</taxon>
        <taxon>Hyphomicrobiales</taxon>
        <taxon>Stappiaceae</taxon>
        <taxon>Roseibium</taxon>
    </lineage>
</organism>
<evidence type="ECO:0000256" key="1">
    <source>
        <dbReference type="ARBA" id="ARBA00008791"/>
    </source>
</evidence>
<dbReference type="PRINTS" id="PR01438">
    <property type="entry name" value="UNVRSLSTRESS"/>
</dbReference>
<evidence type="ECO:0000313" key="3">
    <source>
        <dbReference type="EMBL" id="WFE88271.1"/>
    </source>
</evidence>
<proteinExistence type="inferred from homology"/>
<dbReference type="InterPro" id="IPR006015">
    <property type="entry name" value="Universal_stress_UspA"/>
</dbReference>
<keyword evidence="4" id="KW-1185">Reference proteome</keyword>
<dbReference type="InterPro" id="IPR006016">
    <property type="entry name" value="UspA"/>
</dbReference>
<dbReference type="InterPro" id="IPR014729">
    <property type="entry name" value="Rossmann-like_a/b/a_fold"/>
</dbReference>
<accession>A0ABY8EYT0</accession>
<evidence type="ECO:0000313" key="4">
    <source>
        <dbReference type="Proteomes" id="UP001209803"/>
    </source>
</evidence>
<dbReference type="PANTHER" id="PTHR46268">
    <property type="entry name" value="STRESS RESPONSE PROTEIN NHAX"/>
    <property type="match status" value="1"/>
</dbReference>
<evidence type="ECO:0000259" key="2">
    <source>
        <dbReference type="Pfam" id="PF00582"/>
    </source>
</evidence>
<feature type="domain" description="UspA" evidence="2">
    <location>
        <begin position="4"/>
        <end position="143"/>
    </location>
</feature>
<gene>
    <name evidence="3" type="ORF">K1718_19160</name>
</gene>
<sequence>MTVKSILCAIDVSHQDDMQVLETADKLARLDEAQLDVITVVPNFGVTLVSSYFDENFQGEMVSKTRQALTDTVGRVLGPERNKDVRHLVAAGSIYEEILEAARQAGSDLIVIGAHKPDLKEFLLGPNAARVVRHSNCSVYVVRG</sequence>
<dbReference type="EMBL" id="CP120863">
    <property type="protein sequence ID" value="WFE88271.1"/>
    <property type="molecule type" value="Genomic_DNA"/>
</dbReference>
<reference evidence="3 4" key="1">
    <citation type="submission" date="2023-03" db="EMBL/GenBank/DDBJ databases">
        <title>Roseibium porphyridii sp. nov. and Roseibium rhodosorbium sp. nov. isolated from marine algae, Porphyridium cruentum and Rhodosorus marinus, respectively.</title>
        <authorList>
            <person name="Lee M.W."/>
            <person name="Choi B.J."/>
            <person name="Lee J.K."/>
            <person name="Choi D.G."/>
            <person name="Baek J.H."/>
            <person name="Bayburt H."/>
            <person name="Kim J.M."/>
            <person name="Han D.M."/>
            <person name="Kim K.H."/>
            <person name="Jeon C.O."/>
        </authorList>
    </citation>
    <scope>NUCLEOTIDE SEQUENCE [LARGE SCALE GENOMIC DNA]</scope>
    <source>
        <strain evidence="3 4">KMA01</strain>
    </source>
</reference>
<dbReference type="RefSeq" id="WP_152502480.1">
    <property type="nucleotide sequence ID" value="NZ_CP120863.1"/>
</dbReference>
<dbReference type="PANTHER" id="PTHR46268:SF6">
    <property type="entry name" value="UNIVERSAL STRESS PROTEIN UP12"/>
    <property type="match status" value="1"/>
</dbReference>
<protein>
    <submittedName>
        <fullName evidence="3">Universal stress protein</fullName>
    </submittedName>
</protein>
<dbReference type="CDD" id="cd00293">
    <property type="entry name" value="USP-like"/>
    <property type="match status" value="1"/>
</dbReference>
<dbReference type="Gene3D" id="3.40.50.620">
    <property type="entry name" value="HUPs"/>
    <property type="match status" value="1"/>
</dbReference>
<dbReference type="Proteomes" id="UP001209803">
    <property type="component" value="Chromosome"/>
</dbReference>
<dbReference type="Pfam" id="PF00582">
    <property type="entry name" value="Usp"/>
    <property type="match status" value="1"/>
</dbReference>
<dbReference type="SUPFAM" id="SSF52402">
    <property type="entry name" value="Adenine nucleotide alpha hydrolases-like"/>
    <property type="match status" value="1"/>
</dbReference>
<comment type="similarity">
    <text evidence="1">Belongs to the universal stress protein A family.</text>
</comment>